<keyword evidence="13" id="KW-0220">Diaminopimelate biosynthesis</keyword>
<evidence type="ECO:0000256" key="12">
    <source>
        <dbReference type="ARBA" id="ARBA00022840"/>
    </source>
</evidence>
<dbReference type="NCBIfam" id="NF005155">
    <property type="entry name" value="PRK06635.1-4"/>
    <property type="match status" value="1"/>
</dbReference>
<evidence type="ECO:0000256" key="1">
    <source>
        <dbReference type="ARBA" id="ARBA00002843"/>
    </source>
</evidence>
<name>A0ABN2SZB0_9MICO</name>
<dbReference type="InterPro" id="IPR036393">
    <property type="entry name" value="AceGlu_kinase-like_sf"/>
</dbReference>
<keyword evidence="20" id="KW-1185">Reference proteome</keyword>
<comment type="caution">
    <text evidence="19">The sequence shown here is derived from an EMBL/GenBank/DDBJ whole genome shotgun (WGS) entry which is preliminary data.</text>
</comment>
<dbReference type="InterPro" id="IPR005260">
    <property type="entry name" value="Asp_kin_monofn"/>
</dbReference>
<dbReference type="InterPro" id="IPR001048">
    <property type="entry name" value="Asp/Glu/Uridylate_kinase"/>
</dbReference>
<keyword evidence="11 16" id="KW-0418">Kinase</keyword>
<evidence type="ECO:0000256" key="9">
    <source>
        <dbReference type="ARBA" id="ARBA00022679"/>
    </source>
</evidence>
<comment type="similarity">
    <text evidence="5 16">Belongs to the aspartokinase family.</text>
</comment>
<dbReference type="RefSeq" id="WP_344065044.1">
    <property type="nucleotide sequence ID" value="NZ_BAAAOH010000001.1"/>
</dbReference>
<evidence type="ECO:0000256" key="17">
    <source>
        <dbReference type="RuleBase" id="RU004249"/>
    </source>
</evidence>
<keyword evidence="12" id="KW-0067">ATP-binding</keyword>
<feature type="domain" description="ACT" evidence="18">
    <location>
        <begin position="275"/>
        <end position="360"/>
    </location>
</feature>
<dbReference type="InterPro" id="IPR001341">
    <property type="entry name" value="Asp_kinase"/>
</dbReference>
<dbReference type="InterPro" id="IPR041740">
    <property type="entry name" value="AKii-LysC-BS"/>
</dbReference>
<evidence type="ECO:0000256" key="7">
    <source>
        <dbReference type="ARBA" id="ARBA00016273"/>
    </source>
</evidence>
<evidence type="ECO:0000259" key="18">
    <source>
        <dbReference type="PROSITE" id="PS51671"/>
    </source>
</evidence>
<dbReference type="CDD" id="cd04261">
    <property type="entry name" value="AAK_AKii-LysC-BS"/>
    <property type="match status" value="1"/>
</dbReference>
<dbReference type="Pfam" id="PF22468">
    <property type="entry name" value="ACT_9"/>
    <property type="match status" value="2"/>
</dbReference>
<protein>
    <recommendedName>
        <fullName evidence="7 16">Aspartokinase</fullName>
        <ecNumber evidence="6 16">2.7.2.4</ecNumber>
    </recommendedName>
</protein>
<comment type="pathway">
    <text evidence="3 17">Amino-acid biosynthesis; L-methionine biosynthesis via de novo pathway; L-homoserine from L-aspartate: step 1/3.</text>
</comment>
<gene>
    <name evidence="19" type="ORF">GCM10009777_34020</name>
</gene>
<evidence type="ECO:0000256" key="13">
    <source>
        <dbReference type="ARBA" id="ARBA00022915"/>
    </source>
</evidence>
<evidence type="ECO:0000256" key="15">
    <source>
        <dbReference type="ARBA" id="ARBA00047872"/>
    </source>
</evidence>
<evidence type="ECO:0000256" key="14">
    <source>
        <dbReference type="ARBA" id="ARBA00023154"/>
    </source>
</evidence>
<dbReference type="PROSITE" id="PS51671">
    <property type="entry name" value="ACT"/>
    <property type="match status" value="1"/>
</dbReference>
<dbReference type="NCBIfam" id="TIGR00657">
    <property type="entry name" value="asp_kinases"/>
    <property type="match status" value="1"/>
</dbReference>
<dbReference type="SUPFAM" id="SSF55021">
    <property type="entry name" value="ACT-like"/>
    <property type="match status" value="2"/>
</dbReference>
<evidence type="ECO:0000256" key="3">
    <source>
        <dbReference type="ARBA" id="ARBA00004986"/>
    </source>
</evidence>
<evidence type="ECO:0000256" key="10">
    <source>
        <dbReference type="ARBA" id="ARBA00022741"/>
    </source>
</evidence>
<evidence type="ECO:0000256" key="8">
    <source>
        <dbReference type="ARBA" id="ARBA00022605"/>
    </source>
</evidence>
<evidence type="ECO:0000256" key="5">
    <source>
        <dbReference type="ARBA" id="ARBA00010122"/>
    </source>
</evidence>
<dbReference type="CDD" id="cd04936">
    <property type="entry name" value="ACT_AKii-LysC-BS-like_2"/>
    <property type="match status" value="1"/>
</dbReference>
<dbReference type="PANTHER" id="PTHR21499">
    <property type="entry name" value="ASPARTATE KINASE"/>
    <property type="match status" value="1"/>
</dbReference>
<evidence type="ECO:0000256" key="11">
    <source>
        <dbReference type="ARBA" id="ARBA00022777"/>
    </source>
</evidence>
<comment type="function">
    <text evidence="1">Catalyzes the phosphorylation of the beta-carboxyl group of aspartic acid with ATP to yield 4-phospho-L-aspartate, which is involved in the branched biosynthetic pathway leading to the biosynthesis of amino acids lysine, threonine, isoleucine and methionine.</text>
</comment>
<accession>A0ABN2SZB0</accession>
<keyword evidence="8 17" id="KW-0028">Amino-acid biosynthesis</keyword>
<evidence type="ECO:0000256" key="4">
    <source>
        <dbReference type="ARBA" id="ARBA00005139"/>
    </source>
</evidence>
<dbReference type="Gene3D" id="3.30.2130.10">
    <property type="entry name" value="VC0802-like"/>
    <property type="match status" value="1"/>
</dbReference>
<dbReference type="EMBL" id="BAAAOH010000001">
    <property type="protein sequence ID" value="GAA1995184.1"/>
    <property type="molecule type" value="Genomic_DNA"/>
</dbReference>
<keyword evidence="14" id="KW-0457">Lysine biosynthesis</keyword>
<dbReference type="CDD" id="cd04913">
    <property type="entry name" value="ACT_AKii-LysC-BS-like_1"/>
    <property type="match status" value="1"/>
</dbReference>
<evidence type="ECO:0000313" key="19">
    <source>
        <dbReference type="EMBL" id="GAA1995184.1"/>
    </source>
</evidence>
<dbReference type="NCBIfam" id="NF005154">
    <property type="entry name" value="PRK06635.1-2"/>
    <property type="match status" value="1"/>
</dbReference>
<dbReference type="GO" id="GO:0016301">
    <property type="term" value="F:kinase activity"/>
    <property type="evidence" value="ECO:0007669"/>
    <property type="project" value="UniProtKB-KW"/>
</dbReference>
<dbReference type="PROSITE" id="PS00324">
    <property type="entry name" value="ASPARTOKINASE"/>
    <property type="match status" value="1"/>
</dbReference>
<evidence type="ECO:0000256" key="16">
    <source>
        <dbReference type="RuleBase" id="RU003448"/>
    </source>
</evidence>
<dbReference type="SUPFAM" id="SSF53633">
    <property type="entry name" value="Carbamate kinase-like"/>
    <property type="match status" value="1"/>
</dbReference>
<keyword evidence="10" id="KW-0547">Nucleotide-binding</keyword>
<comment type="pathway">
    <text evidence="4 17">Amino-acid biosynthesis; L-threonine biosynthesis; L-threonine from L-aspartate: step 1/5.</text>
</comment>
<sequence length="429" mass="44822">MALIVQKYGGSSVADAASIKRVAKRIVDTRRAGHDVVVAVSAMGDTTDELLDLASQVAPIPAPRELDMLLSSGERISMALLAMAIHSMGFEARSFTGSQAGMITDATHGAARIVDVTPIRLRDALDEGAIVIVAGFQGFNRDTRDITTLGRGGSDTTAVALAAALDADVCEIYSDVDGIYTADPRVVPKAQKLTRVSSEEMLELAANGAKVLYIRAVEYARRHGVLIHARSTFSSAEGTYVLNEQHERSEQFTEGGPMEEPVVAGVATDLGQAKITVVGVPDVPGKAAEIFKIVAKSGANVDMIVQNVSAAATARTDISFTLPKGDAAVALRALAGDQAEVGFESLIHDDQIGKLSVVGAGMRTHSGVSATLFEALSIAGINIEMISTSEIRISVVVRGDDLSEAARVVHTAYGLDGDSDAVVHAGSGR</sequence>
<dbReference type="PANTHER" id="PTHR21499:SF3">
    <property type="entry name" value="ASPARTOKINASE"/>
    <property type="match status" value="1"/>
</dbReference>
<dbReference type="Proteomes" id="UP001500326">
    <property type="component" value="Unassembled WGS sequence"/>
</dbReference>
<comment type="pathway">
    <text evidence="2 17">Amino-acid biosynthesis; L-lysine biosynthesis via DAP pathway; (S)-tetrahydrodipicolinate from L-aspartate: step 1/4.</text>
</comment>
<dbReference type="InterPro" id="IPR054352">
    <property type="entry name" value="ACT_Aspartokinase"/>
</dbReference>
<dbReference type="InterPro" id="IPR002912">
    <property type="entry name" value="ACT_dom"/>
</dbReference>
<reference evidence="19 20" key="1">
    <citation type="journal article" date="2019" name="Int. J. Syst. Evol. Microbiol.">
        <title>The Global Catalogue of Microorganisms (GCM) 10K type strain sequencing project: providing services to taxonomists for standard genome sequencing and annotation.</title>
        <authorList>
            <consortium name="The Broad Institute Genomics Platform"/>
            <consortium name="The Broad Institute Genome Sequencing Center for Infectious Disease"/>
            <person name="Wu L."/>
            <person name="Ma J."/>
        </authorList>
    </citation>
    <scope>NUCLEOTIDE SEQUENCE [LARGE SCALE GENOMIC DNA]</scope>
    <source>
        <strain evidence="19 20">JCM 14902</strain>
    </source>
</reference>
<dbReference type="InterPro" id="IPR045865">
    <property type="entry name" value="ACT-like_dom_sf"/>
</dbReference>
<evidence type="ECO:0000313" key="20">
    <source>
        <dbReference type="Proteomes" id="UP001500326"/>
    </source>
</evidence>
<proteinExistence type="inferred from homology"/>
<organism evidence="19 20">
    <name type="scientific">Microbacterium pumilum</name>
    <dbReference type="NCBI Taxonomy" id="344165"/>
    <lineage>
        <taxon>Bacteria</taxon>
        <taxon>Bacillati</taxon>
        <taxon>Actinomycetota</taxon>
        <taxon>Actinomycetes</taxon>
        <taxon>Micrococcales</taxon>
        <taxon>Microbacteriaceae</taxon>
        <taxon>Microbacterium</taxon>
    </lineage>
</organism>
<dbReference type="Gene3D" id="3.40.1160.10">
    <property type="entry name" value="Acetylglutamate kinase-like"/>
    <property type="match status" value="1"/>
</dbReference>
<dbReference type="EC" id="2.7.2.4" evidence="6 16"/>
<evidence type="ECO:0000256" key="2">
    <source>
        <dbReference type="ARBA" id="ARBA00004766"/>
    </source>
</evidence>
<comment type="catalytic activity">
    <reaction evidence="15 16">
        <text>L-aspartate + ATP = 4-phospho-L-aspartate + ADP</text>
        <dbReference type="Rhea" id="RHEA:23776"/>
        <dbReference type="ChEBI" id="CHEBI:29991"/>
        <dbReference type="ChEBI" id="CHEBI:30616"/>
        <dbReference type="ChEBI" id="CHEBI:57535"/>
        <dbReference type="ChEBI" id="CHEBI:456216"/>
        <dbReference type="EC" id="2.7.2.4"/>
    </reaction>
</comment>
<keyword evidence="9 16" id="KW-0808">Transferase</keyword>
<dbReference type="InterPro" id="IPR018042">
    <property type="entry name" value="Aspartate_kinase_CS"/>
</dbReference>
<evidence type="ECO:0000256" key="6">
    <source>
        <dbReference type="ARBA" id="ARBA00013059"/>
    </source>
</evidence>
<dbReference type="Pfam" id="PF00696">
    <property type="entry name" value="AA_kinase"/>
    <property type="match status" value="1"/>
</dbReference>
<dbReference type="PIRSF" id="PIRSF000726">
    <property type="entry name" value="Asp_kin"/>
    <property type="match status" value="1"/>
</dbReference>
<dbReference type="NCBIfam" id="NF005153">
    <property type="entry name" value="PRK06635.1-1"/>
    <property type="match status" value="1"/>
</dbReference>